<keyword evidence="1" id="KW-0227">DNA damage</keyword>
<dbReference type="InterPro" id="IPR011257">
    <property type="entry name" value="DNA_glycosylase"/>
</dbReference>
<evidence type="ECO:0008006" key="5">
    <source>
        <dbReference type="Google" id="ProtNLM"/>
    </source>
</evidence>
<dbReference type="Gene3D" id="1.10.340.30">
    <property type="entry name" value="Hypothetical protein, domain 2"/>
    <property type="match status" value="1"/>
</dbReference>
<comment type="caution">
    <text evidence="3">The sequence shown here is derived from an EMBL/GenBank/DDBJ whole genome shotgun (WGS) entry which is preliminary data.</text>
</comment>
<protein>
    <recommendedName>
        <fullName evidence="5">HhH-GPD domain-containing protein</fullName>
    </recommendedName>
</protein>
<dbReference type="GO" id="GO:0043916">
    <property type="term" value="F:DNA-7-methylguanine glycosylase activity"/>
    <property type="evidence" value="ECO:0007669"/>
    <property type="project" value="TreeGrafter"/>
</dbReference>
<dbReference type="Gene3D" id="1.10.1670.40">
    <property type="match status" value="1"/>
</dbReference>
<proteinExistence type="predicted"/>
<dbReference type="AlphaFoldDB" id="A0A0R2PK97"/>
<sequence>MPGDLQAKKAHAFLLAASKKQKHDSFYRFMQTADTISVETRVDASLSLKYFLVKTIIGQQVSVKAAQSIWLKVKTVLDDSQSGITLDLLREQGLSKPKASYILGIIQNKDIKEARLDDLKKLSLEELSQFFLQLKGVGPWTLGVVRMFYIQDTDVFLEGDLGINKALEHFFNTKRYTGQHYSPFRTYLCLYLWKSLKN</sequence>
<dbReference type="Proteomes" id="UP000050874">
    <property type="component" value="Unassembled WGS sequence"/>
</dbReference>
<dbReference type="GO" id="GO:0032131">
    <property type="term" value="F:alkylated DNA binding"/>
    <property type="evidence" value="ECO:0007669"/>
    <property type="project" value="TreeGrafter"/>
</dbReference>
<keyword evidence="2" id="KW-0234">DNA repair</keyword>
<evidence type="ECO:0000256" key="1">
    <source>
        <dbReference type="ARBA" id="ARBA00022763"/>
    </source>
</evidence>
<organism evidence="3 4">
    <name type="scientific">SAR86 cluster bacterium BACL1 MAG-120920-bin57</name>
    <dbReference type="NCBI Taxonomy" id="1655571"/>
    <lineage>
        <taxon>Bacteria</taxon>
        <taxon>Pseudomonadati</taxon>
        <taxon>Pseudomonadota</taxon>
        <taxon>Gammaproteobacteria</taxon>
        <taxon>SAR86 cluster</taxon>
    </lineage>
</organism>
<dbReference type="GO" id="GO:0006285">
    <property type="term" value="P:base-excision repair, AP site formation"/>
    <property type="evidence" value="ECO:0007669"/>
    <property type="project" value="TreeGrafter"/>
</dbReference>
<dbReference type="PANTHER" id="PTHR43003:SF5">
    <property type="entry name" value="DNA-3-METHYLADENINE GLYCOSYLASE"/>
    <property type="match status" value="1"/>
</dbReference>
<accession>A0A0R2PK97</accession>
<dbReference type="EMBL" id="LIAV01000435">
    <property type="protein sequence ID" value="KRO37264.1"/>
    <property type="molecule type" value="Genomic_DNA"/>
</dbReference>
<dbReference type="GO" id="GO:0032993">
    <property type="term" value="C:protein-DNA complex"/>
    <property type="evidence" value="ECO:0007669"/>
    <property type="project" value="TreeGrafter"/>
</dbReference>
<dbReference type="GO" id="GO:0006307">
    <property type="term" value="P:DNA alkylation repair"/>
    <property type="evidence" value="ECO:0007669"/>
    <property type="project" value="TreeGrafter"/>
</dbReference>
<dbReference type="GO" id="GO:0008725">
    <property type="term" value="F:DNA-3-methyladenine glycosylase activity"/>
    <property type="evidence" value="ECO:0007669"/>
    <property type="project" value="TreeGrafter"/>
</dbReference>
<dbReference type="InterPro" id="IPR051912">
    <property type="entry name" value="Alkylbase_DNA_Glycosylase/TA"/>
</dbReference>
<evidence type="ECO:0000313" key="3">
    <source>
        <dbReference type="EMBL" id="KRO37264.1"/>
    </source>
</evidence>
<reference evidence="4" key="1">
    <citation type="submission" date="2015-10" db="EMBL/GenBank/DDBJ databases">
        <title>Metagenome-Assembled Genomes uncover a global brackish microbiome.</title>
        <authorList>
            <person name="Hugerth L.W."/>
            <person name="Larsson J."/>
            <person name="Alneberg J."/>
            <person name="Lindh M.V."/>
            <person name="Legrand C."/>
            <person name="Pinhassi J."/>
            <person name="Andersson A."/>
        </authorList>
    </citation>
    <scope>NUCLEOTIDE SEQUENCE [LARGE SCALE GENOMIC DNA]</scope>
</reference>
<evidence type="ECO:0000256" key="2">
    <source>
        <dbReference type="ARBA" id="ARBA00023204"/>
    </source>
</evidence>
<dbReference type="SUPFAM" id="SSF48150">
    <property type="entry name" value="DNA-glycosylase"/>
    <property type="match status" value="1"/>
</dbReference>
<gene>
    <name evidence="3" type="ORF">ABR63_08395</name>
</gene>
<name>A0A0R2PK97_9GAMM</name>
<dbReference type="PANTHER" id="PTHR43003">
    <property type="entry name" value="DNA-3-METHYLADENINE GLYCOSYLASE"/>
    <property type="match status" value="1"/>
</dbReference>
<evidence type="ECO:0000313" key="4">
    <source>
        <dbReference type="Proteomes" id="UP000050874"/>
    </source>
</evidence>